<dbReference type="GO" id="GO:0051536">
    <property type="term" value="F:iron-sulfur cluster binding"/>
    <property type="evidence" value="ECO:0007669"/>
    <property type="project" value="UniProtKB-KW"/>
</dbReference>
<keyword evidence="3" id="KW-0408">Iron</keyword>
<dbReference type="HOGENOM" id="CLU_009273_10_0_3"/>
<evidence type="ECO:0000256" key="2">
    <source>
        <dbReference type="ARBA" id="ARBA00022723"/>
    </source>
</evidence>
<dbReference type="KEGG" id="cyn:Cyan7425_3638"/>
<feature type="domain" description="Radical SAM core" evidence="5">
    <location>
        <begin position="34"/>
        <end position="205"/>
    </location>
</feature>
<evidence type="ECO:0000256" key="1">
    <source>
        <dbReference type="ARBA" id="ARBA00022691"/>
    </source>
</evidence>
<keyword evidence="2" id="KW-0479">Metal-binding</keyword>
<protein>
    <submittedName>
        <fullName evidence="6">Radical SAM domain protein</fullName>
    </submittedName>
</protein>
<dbReference type="SFLD" id="SFLDG01072">
    <property type="entry name" value="dehydrogenase_like"/>
    <property type="match status" value="1"/>
</dbReference>
<dbReference type="InterPro" id="IPR058240">
    <property type="entry name" value="rSAM_sf"/>
</dbReference>
<gene>
    <name evidence="6" type="ordered locus">Cyan7425_3638</name>
</gene>
<dbReference type="SUPFAM" id="SSF102114">
    <property type="entry name" value="Radical SAM enzymes"/>
    <property type="match status" value="1"/>
</dbReference>
<proteinExistence type="predicted"/>
<dbReference type="PANTHER" id="PTHR43273:SF8">
    <property type="entry name" value="RADICAL SAM DOMAIN PROTEIN"/>
    <property type="match status" value="1"/>
</dbReference>
<dbReference type="CDD" id="cd01335">
    <property type="entry name" value="Radical_SAM"/>
    <property type="match status" value="1"/>
</dbReference>
<dbReference type="Pfam" id="PF04055">
    <property type="entry name" value="Radical_SAM"/>
    <property type="match status" value="1"/>
</dbReference>
<dbReference type="GO" id="GO:0046872">
    <property type="term" value="F:metal ion binding"/>
    <property type="evidence" value="ECO:0007669"/>
    <property type="project" value="UniProtKB-KW"/>
</dbReference>
<dbReference type="OrthoDB" id="9808591at2"/>
<dbReference type="STRING" id="395961.Cyan7425_3638"/>
<dbReference type="InterPro" id="IPR026357">
    <property type="entry name" value="rSAM_SPASM_GrrM_OscB"/>
</dbReference>
<dbReference type="SFLD" id="SFLDS00029">
    <property type="entry name" value="Radical_SAM"/>
    <property type="match status" value="1"/>
</dbReference>
<name>B8HSH5_CYAP4</name>
<dbReference type="InterPro" id="IPR013785">
    <property type="entry name" value="Aldolase_TIM"/>
</dbReference>
<dbReference type="InterPro" id="IPR007197">
    <property type="entry name" value="rSAM"/>
</dbReference>
<sequence length="403" mass="45531">MANPVPLLTSQTSPIPDPDSIDYAEFGPINLVVIQPTSFCNLNCDYCYLPDRHLKNQLSLDLIEPIFKTLFTSRFMGQDFTVCWHAGEPLAVPISFYDQAMARIQEAERNYNTQPLRVMHSIQTNGTLINQAWCDCFIRHDMIVGVSIDGPAFIHDRHRQTRTGLGSHAATLRGIGLLQKNQIPFNVIAVISEDSLDYPDEIFNFFYDHGITAVGFNMEETEGVHQRSSLDQAGIQQRYRAFMQRFWELTTTKGAIQVREFESICSSVYTGIRLEHTDMNRPFVIVNFDHEGNFSTFDPELLGVSTERYGNFILGNVLQDSLESVCHSPKFWQIYRDMAAGVQLCQQNCEYFGVCGGGAGSNKYWEQGTLACTETNACRYRIQVVTDIVVNALEQSLGLDVNP</sequence>
<organism evidence="6">
    <name type="scientific">Cyanothece sp. (strain PCC 7425 / ATCC 29141)</name>
    <dbReference type="NCBI Taxonomy" id="395961"/>
    <lineage>
        <taxon>Bacteria</taxon>
        <taxon>Bacillati</taxon>
        <taxon>Cyanobacteriota</taxon>
        <taxon>Cyanophyceae</taxon>
        <taxon>Gomontiellales</taxon>
        <taxon>Cyanothecaceae</taxon>
        <taxon>Cyanothece</taxon>
    </lineage>
</organism>
<dbReference type="AlphaFoldDB" id="B8HSH5"/>
<dbReference type="SFLD" id="SFLDG01386">
    <property type="entry name" value="main_SPASM_domain-containing"/>
    <property type="match status" value="1"/>
</dbReference>
<evidence type="ECO:0000259" key="5">
    <source>
        <dbReference type="Pfam" id="PF04055"/>
    </source>
</evidence>
<reference evidence="6" key="1">
    <citation type="submission" date="2009-01" db="EMBL/GenBank/DDBJ databases">
        <title>Complete sequence of chromosome Cyanothece sp. PCC 7425.</title>
        <authorList>
            <consortium name="US DOE Joint Genome Institute"/>
            <person name="Lucas S."/>
            <person name="Copeland A."/>
            <person name="Lapidus A."/>
            <person name="Glavina del Rio T."/>
            <person name="Dalin E."/>
            <person name="Tice H."/>
            <person name="Bruce D."/>
            <person name="Goodwin L."/>
            <person name="Pitluck S."/>
            <person name="Sims D."/>
            <person name="Meineke L."/>
            <person name="Brettin T."/>
            <person name="Detter J.C."/>
            <person name="Han C."/>
            <person name="Larimer F."/>
            <person name="Land M."/>
            <person name="Hauser L."/>
            <person name="Kyrpides N."/>
            <person name="Ovchinnikova G."/>
            <person name="Liberton M."/>
            <person name="Stoeckel J."/>
            <person name="Banerjee A."/>
            <person name="Singh A."/>
            <person name="Page L."/>
            <person name="Sato H."/>
            <person name="Zhao L."/>
            <person name="Sherman L."/>
            <person name="Pakrasi H."/>
            <person name="Richardson P."/>
        </authorList>
    </citation>
    <scope>NUCLEOTIDE SEQUENCE</scope>
    <source>
        <strain evidence="6">PCC 7425</strain>
    </source>
</reference>
<evidence type="ECO:0000256" key="3">
    <source>
        <dbReference type="ARBA" id="ARBA00023004"/>
    </source>
</evidence>
<accession>B8HSH5</accession>
<dbReference type="eggNOG" id="COG0641">
    <property type="taxonomic scope" value="Bacteria"/>
</dbReference>
<dbReference type="EMBL" id="CP001344">
    <property type="protein sequence ID" value="ACL45958.1"/>
    <property type="molecule type" value="Genomic_DNA"/>
</dbReference>
<dbReference type="PANTHER" id="PTHR43273">
    <property type="entry name" value="ANAEROBIC SULFATASE-MATURATING ENZYME HOMOLOG ASLB-RELATED"/>
    <property type="match status" value="1"/>
</dbReference>
<dbReference type="InterPro" id="IPR023867">
    <property type="entry name" value="Sulphatase_maturase_rSAM"/>
</dbReference>
<evidence type="ECO:0000313" key="6">
    <source>
        <dbReference type="EMBL" id="ACL45958.1"/>
    </source>
</evidence>
<keyword evidence="4" id="KW-0411">Iron-sulfur</keyword>
<dbReference type="Gene3D" id="3.20.20.70">
    <property type="entry name" value="Aldolase class I"/>
    <property type="match status" value="1"/>
</dbReference>
<dbReference type="NCBIfam" id="TIGR04261">
    <property type="entry name" value="rSAM_GlyRichRpt"/>
    <property type="match status" value="1"/>
</dbReference>
<dbReference type="GO" id="GO:0016491">
    <property type="term" value="F:oxidoreductase activity"/>
    <property type="evidence" value="ECO:0007669"/>
    <property type="project" value="InterPro"/>
</dbReference>
<dbReference type="SFLD" id="SFLDG01067">
    <property type="entry name" value="SPASM/twitch_domain_containing"/>
    <property type="match status" value="1"/>
</dbReference>
<keyword evidence="1" id="KW-0949">S-adenosyl-L-methionine</keyword>
<evidence type="ECO:0000256" key="4">
    <source>
        <dbReference type="ARBA" id="ARBA00023014"/>
    </source>
</evidence>